<keyword evidence="6 7" id="KW-0472">Membrane</keyword>
<dbReference type="InterPro" id="IPR003834">
    <property type="entry name" value="Cyt_c_assmbl_TM_dom"/>
</dbReference>
<feature type="transmembrane region" description="Helical" evidence="7">
    <location>
        <begin position="199"/>
        <end position="216"/>
    </location>
</feature>
<keyword evidence="10" id="KW-1185">Reference proteome</keyword>
<feature type="transmembrane region" description="Helical" evidence="7">
    <location>
        <begin position="123"/>
        <end position="147"/>
    </location>
</feature>
<keyword evidence="3 7" id="KW-0812">Transmembrane</keyword>
<evidence type="ECO:0000256" key="2">
    <source>
        <dbReference type="ARBA" id="ARBA00006143"/>
    </source>
</evidence>
<dbReference type="KEGG" id="ppru:FDP22_15680"/>
<sequence length="239" mass="24193">MAATALFGLVAGLLSTLSPCVLPLLPVVLTTAVSQHRAGPVALAAGLALSFTGIGLFVALVGFSVGLDLALFRMLGGVVLIGLGLVLMVPRAQMQLAAAASPLSGWTESRFGRFEGTGLTGQFLVGVLLGAVWSPCVGPTLGAASILAARGESLGEVTLTMAVFGLGAALPLMLLGLLSREALLRWRARLLGAGKGGKMVLGVLLVAVGLLVVSGVDKRVEAALVAASPEWLTALTTRF</sequence>
<name>A0A5B8FII3_9RHOB</name>
<evidence type="ECO:0000313" key="9">
    <source>
        <dbReference type="EMBL" id="QDL93098.1"/>
    </source>
</evidence>
<feature type="transmembrane region" description="Helical" evidence="7">
    <location>
        <begin position="41"/>
        <end position="63"/>
    </location>
</feature>
<gene>
    <name evidence="9" type="ORF">FDP22_15680</name>
</gene>
<evidence type="ECO:0000256" key="6">
    <source>
        <dbReference type="ARBA" id="ARBA00023136"/>
    </source>
</evidence>
<protein>
    <submittedName>
        <fullName evidence="9">Cytochrome c biogenesis protein CcdA</fullName>
    </submittedName>
</protein>
<evidence type="ECO:0000256" key="3">
    <source>
        <dbReference type="ARBA" id="ARBA00022692"/>
    </source>
</evidence>
<dbReference type="InterPro" id="IPR051790">
    <property type="entry name" value="Cytochrome_c-biogenesis_DsbD"/>
</dbReference>
<comment type="similarity">
    <text evidence="2">Belongs to the DsbD family.</text>
</comment>
<reference evidence="9 10" key="1">
    <citation type="submission" date="2019-06" db="EMBL/GenBank/DDBJ databases">
        <title>Genome sequence of Rhodobacteraceae bacterium D4M1.</title>
        <authorList>
            <person name="Cao J."/>
        </authorList>
    </citation>
    <scope>NUCLEOTIDE SEQUENCE [LARGE SCALE GENOMIC DNA]</scope>
    <source>
        <strain evidence="9 10">D4M1</strain>
    </source>
</reference>
<dbReference type="RefSeq" id="WP_138575087.1">
    <property type="nucleotide sequence ID" value="NZ_CP040818.1"/>
</dbReference>
<dbReference type="Pfam" id="PF02683">
    <property type="entry name" value="DsbD_TM"/>
    <property type="match status" value="1"/>
</dbReference>
<accession>A0A5B8FII3</accession>
<dbReference type="Proteomes" id="UP000305888">
    <property type="component" value="Chromosome"/>
</dbReference>
<evidence type="ECO:0000256" key="4">
    <source>
        <dbReference type="ARBA" id="ARBA00022748"/>
    </source>
</evidence>
<dbReference type="AlphaFoldDB" id="A0A5B8FII3"/>
<evidence type="ECO:0000259" key="8">
    <source>
        <dbReference type="Pfam" id="PF02683"/>
    </source>
</evidence>
<dbReference type="GO" id="GO:0017004">
    <property type="term" value="P:cytochrome complex assembly"/>
    <property type="evidence" value="ECO:0007669"/>
    <property type="project" value="UniProtKB-KW"/>
</dbReference>
<evidence type="ECO:0000313" key="10">
    <source>
        <dbReference type="Proteomes" id="UP000305888"/>
    </source>
</evidence>
<feature type="transmembrane region" description="Helical" evidence="7">
    <location>
        <begin position="159"/>
        <end position="178"/>
    </location>
</feature>
<feature type="transmembrane region" description="Helical" evidence="7">
    <location>
        <begin position="6"/>
        <end position="29"/>
    </location>
</feature>
<proteinExistence type="inferred from homology"/>
<dbReference type="GO" id="GO:0016020">
    <property type="term" value="C:membrane"/>
    <property type="evidence" value="ECO:0007669"/>
    <property type="project" value="UniProtKB-SubCell"/>
</dbReference>
<dbReference type="PANTHER" id="PTHR31272:SF9">
    <property type="entry name" value="BLL1027 PROTEIN"/>
    <property type="match status" value="1"/>
</dbReference>
<evidence type="ECO:0000256" key="1">
    <source>
        <dbReference type="ARBA" id="ARBA00004141"/>
    </source>
</evidence>
<comment type="subcellular location">
    <subcellularLocation>
        <location evidence="1">Membrane</location>
        <topology evidence="1">Multi-pass membrane protein</topology>
    </subcellularLocation>
</comment>
<dbReference type="OrthoDB" id="9811352at2"/>
<keyword evidence="4" id="KW-0201">Cytochrome c-type biogenesis</keyword>
<dbReference type="PANTHER" id="PTHR31272">
    <property type="entry name" value="CYTOCHROME C-TYPE BIOGENESIS PROTEIN HI_1454-RELATED"/>
    <property type="match status" value="1"/>
</dbReference>
<feature type="transmembrane region" description="Helical" evidence="7">
    <location>
        <begin position="69"/>
        <end position="89"/>
    </location>
</feature>
<keyword evidence="5 7" id="KW-1133">Transmembrane helix</keyword>
<evidence type="ECO:0000256" key="5">
    <source>
        <dbReference type="ARBA" id="ARBA00022989"/>
    </source>
</evidence>
<organism evidence="9 10">
    <name type="scientific">Paroceanicella profunda</name>
    <dbReference type="NCBI Taxonomy" id="2579971"/>
    <lineage>
        <taxon>Bacteria</taxon>
        <taxon>Pseudomonadati</taxon>
        <taxon>Pseudomonadota</taxon>
        <taxon>Alphaproteobacteria</taxon>
        <taxon>Rhodobacterales</taxon>
        <taxon>Paracoccaceae</taxon>
        <taxon>Paroceanicella</taxon>
    </lineage>
</organism>
<feature type="domain" description="Cytochrome C biogenesis protein transmembrane" evidence="8">
    <location>
        <begin position="5"/>
        <end position="214"/>
    </location>
</feature>
<evidence type="ECO:0000256" key="7">
    <source>
        <dbReference type="SAM" id="Phobius"/>
    </source>
</evidence>
<dbReference type="EMBL" id="CP040818">
    <property type="protein sequence ID" value="QDL93098.1"/>
    <property type="molecule type" value="Genomic_DNA"/>
</dbReference>